<dbReference type="EMBL" id="AACS02000007">
    <property type="protein sequence ID" value="EAU90111.1"/>
    <property type="molecule type" value="Genomic_DNA"/>
</dbReference>
<evidence type="ECO:0000259" key="4">
    <source>
        <dbReference type="PROSITE" id="PS51186"/>
    </source>
</evidence>
<feature type="compositionally biased region" description="Basic and acidic residues" evidence="2">
    <location>
        <begin position="140"/>
        <end position="154"/>
    </location>
</feature>
<dbReference type="OMA" id="RAREWDM"/>
<dbReference type="Pfam" id="PF01713">
    <property type="entry name" value="Smr"/>
    <property type="match status" value="1"/>
</dbReference>
<feature type="region of interest" description="Disordered" evidence="2">
    <location>
        <begin position="198"/>
        <end position="269"/>
    </location>
</feature>
<dbReference type="AlphaFoldDB" id="A8NA46"/>
<dbReference type="InterPro" id="IPR000182">
    <property type="entry name" value="GNAT_dom"/>
</dbReference>
<dbReference type="InterPro" id="IPR052772">
    <property type="entry name" value="Endo/PolyKinase_Domain-Protein"/>
</dbReference>
<dbReference type="PROSITE" id="PS51186">
    <property type="entry name" value="GNAT"/>
    <property type="match status" value="1"/>
</dbReference>
<dbReference type="SMART" id="SM00463">
    <property type="entry name" value="SMR"/>
    <property type="match status" value="1"/>
</dbReference>
<dbReference type="STRING" id="240176.A8NA46"/>
<feature type="compositionally biased region" description="Low complexity" evidence="2">
    <location>
        <begin position="84"/>
        <end position="112"/>
    </location>
</feature>
<reference evidence="5 6" key="1">
    <citation type="journal article" date="2010" name="Proc. Natl. Acad. Sci. U.S.A.">
        <title>Insights into evolution of multicellular fungi from the assembled chromosomes of the mushroom Coprinopsis cinerea (Coprinus cinereus).</title>
        <authorList>
            <person name="Stajich J.E."/>
            <person name="Wilke S.K."/>
            <person name="Ahren D."/>
            <person name="Au C.H."/>
            <person name="Birren B.W."/>
            <person name="Borodovsky M."/>
            <person name="Burns C."/>
            <person name="Canback B."/>
            <person name="Casselton L.A."/>
            <person name="Cheng C.K."/>
            <person name="Deng J."/>
            <person name="Dietrich F.S."/>
            <person name="Fargo D.C."/>
            <person name="Farman M.L."/>
            <person name="Gathman A.C."/>
            <person name="Goldberg J."/>
            <person name="Guigo R."/>
            <person name="Hoegger P.J."/>
            <person name="Hooker J.B."/>
            <person name="Huggins A."/>
            <person name="James T.Y."/>
            <person name="Kamada T."/>
            <person name="Kilaru S."/>
            <person name="Kodira C."/>
            <person name="Kues U."/>
            <person name="Kupfer D."/>
            <person name="Kwan H.S."/>
            <person name="Lomsadze A."/>
            <person name="Li W."/>
            <person name="Lilly W.W."/>
            <person name="Ma L.J."/>
            <person name="Mackey A.J."/>
            <person name="Manning G."/>
            <person name="Martin F."/>
            <person name="Muraguchi H."/>
            <person name="Natvig D.O."/>
            <person name="Palmerini H."/>
            <person name="Ramesh M.A."/>
            <person name="Rehmeyer C.J."/>
            <person name="Roe B.A."/>
            <person name="Shenoy N."/>
            <person name="Stanke M."/>
            <person name="Ter-Hovhannisyan V."/>
            <person name="Tunlid A."/>
            <person name="Velagapudi R."/>
            <person name="Vision T.J."/>
            <person name="Zeng Q."/>
            <person name="Zolan M.E."/>
            <person name="Pukkila P.J."/>
        </authorList>
    </citation>
    <scope>NUCLEOTIDE SEQUENCE [LARGE SCALE GENOMIC DNA]</scope>
    <source>
        <strain evidence="6">Okayama-7 / 130 / ATCC MYA-4618 / FGSC 9003</strain>
    </source>
</reference>
<dbReference type="OrthoDB" id="4080456at2759"/>
<dbReference type="GeneID" id="6008179"/>
<dbReference type="eggNOG" id="KOG2401">
    <property type="taxonomic scope" value="Eukaryota"/>
</dbReference>
<name>A8NA46_COPC7</name>
<dbReference type="GO" id="GO:0016747">
    <property type="term" value="F:acyltransferase activity, transferring groups other than amino-acyl groups"/>
    <property type="evidence" value="ECO:0007669"/>
    <property type="project" value="InterPro"/>
</dbReference>
<feature type="coiled-coil region" evidence="1">
    <location>
        <begin position="792"/>
        <end position="822"/>
    </location>
</feature>
<evidence type="ECO:0000256" key="2">
    <source>
        <dbReference type="SAM" id="MobiDB-lite"/>
    </source>
</evidence>
<feature type="compositionally biased region" description="Basic and acidic residues" evidence="2">
    <location>
        <begin position="326"/>
        <end position="336"/>
    </location>
</feature>
<dbReference type="Gene3D" id="3.30.1370.110">
    <property type="match status" value="1"/>
</dbReference>
<keyword evidence="1" id="KW-0175">Coiled coil</keyword>
<feature type="region of interest" description="Disordered" evidence="2">
    <location>
        <begin position="322"/>
        <end position="384"/>
    </location>
</feature>
<evidence type="ECO:0000259" key="3">
    <source>
        <dbReference type="PROSITE" id="PS50828"/>
    </source>
</evidence>
<dbReference type="Gene3D" id="3.40.630.30">
    <property type="match status" value="1"/>
</dbReference>
<feature type="region of interest" description="Disordered" evidence="2">
    <location>
        <begin position="140"/>
        <end position="160"/>
    </location>
</feature>
<dbReference type="InterPro" id="IPR036063">
    <property type="entry name" value="Smr_dom_sf"/>
</dbReference>
<dbReference type="GO" id="GO:0005634">
    <property type="term" value="C:nucleus"/>
    <property type="evidence" value="ECO:0007669"/>
    <property type="project" value="TreeGrafter"/>
</dbReference>
<feature type="compositionally biased region" description="Acidic residues" evidence="2">
    <location>
        <begin position="365"/>
        <end position="381"/>
    </location>
</feature>
<dbReference type="Proteomes" id="UP000001861">
    <property type="component" value="Unassembled WGS sequence"/>
</dbReference>
<proteinExistence type="predicted"/>
<feature type="domain" description="N-acetyltransferase" evidence="4">
    <location>
        <begin position="926"/>
        <end position="1058"/>
    </location>
</feature>
<evidence type="ECO:0008006" key="7">
    <source>
        <dbReference type="Google" id="ProtNLM"/>
    </source>
</evidence>
<dbReference type="SUPFAM" id="SSF160443">
    <property type="entry name" value="SMR domain-like"/>
    <property type="match status" value="1"/>
</dbReference>
<dbReference type="VEuPathDB" id="FungiDB:CC1G_12222"/>
<dbReference type="InterPro" id="IPR016181">
    <property type="entry name" value="Acyl_CoA_acyltransferase"/>
</dbReference>
<evidence type="ECO:0000313" key="5">
    <source>
        <dbReference type="EMBL" id="EAU90111.1"/>
    </source>
</evidence>
<comment type="caution">
    <text evidence="5">The sequence shown here is derived from an EMBL/GenBank/DDBJ whole genome shotgun (WGS) entry which is preliminary data.</text>
</comment>
<dbReference type="InterPro" id="IPR002625">
    <property type="entry name" value="Smr_dom"/>
</dbReference>
<evidence type="ECO:0000313" key="6">
    <source>
        <dbReference type="Proteomes" id="UP000001861"/>
    </source>
</evidence>
<dbReference type="KEGG" id="cci:CC1G_12222"/>
<dbReference type="SUPFAM" id="SSF55729">
    <property type="entry name" value="Acyl-CoA N-acyltransferases (Nat)"/>
    <property type="match status" value="1"/>
</dbReference>
<dbReference type="PROSITE" id="PS50828">
    <property type="entry name" value="SMR"/>
    <property type="match status" value="1"/>
</dbReference>
<gene>
    <name evidence="5" type="ORF">CC1G_12222</name>
</gene>
<dbReference type="PANTHER" id="PTHR46535:SF1">
    <property type="entry name" value="NEDD4-BINDING PROTEIN 2"/>
    <property type="match status" value="1"/>
</dbReference>
<dbReference type="InParanoid" id="A8NA46"/>
<keyword evidence="6" id="KW-1185">Reference proteome</keyword>
<dbReference type="eggNOG" id="KOG3138">
    <property type="taxonomic scope" value="Eukaryota"/>
</dbReference>
<feature type="region of interest" description="Disordered" evidence="2">
    <location>
        <begin position="84"/>
        <end position="114"/>
    </location>
</feature>
<protein>
    <recommendedName>
        <fullName evidence="7">Smr domain-containing protein</fullName>
    </recommendedName>
</protein>
<feature type="domain" description="Smr" evidence="3">
    <location>
        <begin position="714"/>
        <end position="796"/>
    </location>
</feature>
<dbReference type="RefSeq" id="XP_001831702.1">
    <property type="nucleotide sequence ID" value="XM_001831650.1"/>
</dbReference>
<feature type="compositionally biased region" description="Basic and acidic residues" evidence="2">
    <location>
        <begin position="203"/>
        <end position="212"/>
    </location>
</feature>
<dbReference type="GO" id="GO:0004519">
    <property type="term" value="F:endonuclease activity"/>
    <property type="evidence" value="ECO:0007669"/>
    <property type="project" value="TreeGrafter"/>
</dbReference>
<accession>A8NA46</accession>
<feature type="region of interest" description="Disordered" evidence="2">
    <location>
        <begin position="497"/>
        <end position="522"/>
    </location>
</feature>
<evidence type="ECO:0000256" key="1">
    <source>
        <dbReference type="SAM" id="Coils"/>
    </source>
</evidence>
<organism evidence="5 6">
    <name type="scientific">Coprinopsis cinerea (strain Okayama-7 / 130 / ATCC MYA-4618 / FGSC 9003)</name>
    <name type="common">Inky cap fungus</name>
    <name type="synonym">Hormographiella aspergillata</name>
    <dbReference type="NCBI Taxonomy" id="240176"/>
    <lineage>
        <taxon>Eukaryota</taxon>
        <taxon>Fungi</taxon>
        <taxon>Dikarya</taxon>
        <taxon>Basidiomycota</taxon>
        <taxon>Agaricomycotina</taxon>
        <taxon>Agaricomycetes</taxon>
        <taxon>Agaricomycetidae</taxon>
        <taxon>Agaricales</taxon>
        <taxon>Agaricineae</taxon>
        <taxon>Psathyrellaceae</taxon>
        <taxon>Coprinopsis</taxon>
    </lineage>
</organism>
<sequence>MSLTHATIFDALQKEFCPPLDSSLVAALLVDVDFDAPSAENDVEALRQTLKELAVQAEVDAVQASFSDEVLDKSDDRETITTTSFFTSETGNNHQSSNTTPSSNGVSTSSDSDVSEEFATPLGFLQAALPHVPTKRLRQALREAEEERARRSPSDSDDDLDMWDVIASVLTTESIREMEERGFEGLLEDEELARLLSEQGELPETRLERTGEEWVQVTSKKGPSKKKAASKPATVKITLNDVRQKGASKKVNGDAPTSPTSSKPPPPDRWTQVVSLSSLLSTLFPDYPATFFQSHFHSPNYPDSYEALCAILQKICASPKNSFIDQPDKRAPERPEPPPGKPKSRVRTATDGHHHPPLKPPAIEEGADEAEGGSGDDGDDESSSRETALLFNLLDVLLPQYGLDVGSDLAQTPSQDQPRSQLISEIQLAVQATKGREDDALDLVKLLRELDEERKERFPELMEEFYRNGVTGVAIGERVGARKDGVSYAELAGANRKRASSSPVVASGPSMSNGTTSVVASPVTTPKPVAASVSKGKNKPSPYQWQAVPVKKAPEKQPYQILPHLPTYTRDVNGIKRRGKGVNGDYLWRNGLAIIPDNPVPGSASAQSRYLSEAEAAEREYRRKIGENMRKRDELLREAARMWTRGVGGHGAKLAGGDKTKGGRGRGTNIGGEVAWYFAERAREFQEMAKKESLNAARAMVHRKRMASNEKNTIDLHGTTVVEALAIVREVLAEQPTSQARPLKIITGRGSHSVNQTSVLKPALKKRLTEEGWVVGTWDAATQQPGASGSLLSNHETRLRILERAEQKVQRSREDVNSVHERKLSAPIPLSTSTRTTLPVKDQLETVQALNDIATTPFVNSFASRIQGAKTAVTPGLAPNQALYVDWDAVTPWMKLMTDVRDHYVLSRAASGEETELATEEAAAPITYTTLQRSHLPQVHDLLERVFWSGIDVSDSMDYSPERATVIAVYKKLVVGVAILSSPQETYITFLAVRAGWDKARIAKTILYLLISRNPNKDITLHVSVNNSAMLLYNQFGFKAEEFVAGFYDDYLDPLSRASKNAFKLRLRQ</sequence>
<dbReference type="PANTHER" id="PTHR46535">
    <property type="entry name" value="NEDD4-BINDING PROTEIN 2"/>
    <property type="match status" value="1"/>
</dbReference>
<feature type="compositionally biased region" description="Low complexity" evidence="2">
    <location>
        <begin position="500"/>
        <end position="522"/>
    </location>
</feature>